<feature type="domain" description="HTH tetR-type" evidence="4">
    <location>
        <begin position="10"/>
        <end position="70"/>
    </location>
</feature>
<organism evidence="5 6">
    <name type="scientific">Nocardia africana</name>
    <dbReference type="NCBI Taxonomy" id="134964"/>
    <lineage>
        <taxon>Bacteria</taxon>
        <taxon>Bacillati</taxon>
        <taxon>Actinomycetota</taxon>
        <taxon>Actinomycetes</taxon>
        <taxon>Mycobacteriales</taxon>
        <taxon>Nocardiaceae</taxon>
        <taxon>Nocardia</taxon>
    </lineage>
</organism>
<accession>A0A378X6J0</accession>
<protein>
    <submittedName>
        <fullName evidence="5">Bacterial regulatory proteins, tetR family</fullName>
    </submittedName>
</protein>
<dbReference type="InterPro" id="IPR001647">
    <property type="entry name" value="HTH_TetR"/>
</dbReference>
<dbReference type="EMBL" id="UGRU01000001">
    <property type="protein sequence ID" value="SUA48607.1"/>
    <property type="molecule type" value="Genomic_DNA"/>
</dbReference>
<dbReference type="SUPFAM" id="SSF46689">
    <property type="entry name" value="Homeodomain-like"/>
    <property type="match status" value="1"/>
</dbReference>
<evidence type="ECO:0000256" key="2">
    <source>
        <dbReference type="PROSITE-ProRule" id="PRU00335"/>
    </source>
</evidence>
<dbReference type="InterPro" id="IPR050109">
    <property type="entry name" value="HTH-type_TetR-like_transc_reg"/>
</dbReference>
<evidence type="ECO:0000259" key="4">
    <source>
        <dbReference type="PROSITE" id="PS50977"/>
    </source>
</evidence>
<dbReference type="GO" id="GO:0003700">
    <property type="term" value="F:DNA-binding transcription factor activity"/>
    <property type="evidence" value="ECO:0007669"/>
    <property type="project" value="TreeGrafter"/>
</dbReference>
<dbReference type="GO" id="GO:0000976">
    <property type="term" value="F:transcription cis-regulatory region binding"/>
    <property type="evidence" value="ECO:0007669"/>
    <property type="project" value="TreeGrafter"/>
</dbReference>
<sequence>MATTKSIRRRARTTALLDAAEFCLEQIGLSATTMEDIARQAGVSRATVYRHFAHATGASTPVSSGIAVSPLRSRCRPSPCARLSRARSTNRVGPDRPVSGHLGSSKPRWACARRSRLPASGFPVAFRRTGIRFLDHLVPTEELGLPCGRLTEHVGRQAPSSVRTSAGVATFHTCETRPGWVSSSSRDGGALPLGARPLAAPAASQRPVLFPRYHIPSAEVTVTRRQRGFTIFTRPVFSWLSSPRMEREPLSLHPGAPHPAVTRDARQGRRQAFEHWLGTTPSTSNLP</sequence>
<dbReference type="Proteomes" id="UP000255082">
    <property type="component" value="Unassembled WGS sequence"/>
</dbReference>
<dbReference type="PANTHER" id="PTHR30055">
    <property type="entry name" value="HTH-TYPE TRANSCRIPTIONAL REGULATOR RUTR"/>
    <property type="match status" value="1"/>
</dbReference>
<dbReference type="PROSITE" id="PS50977">
    <property type="entry name" value="HTH_TETR_2"/>
    <property type="match status" value="1"/>
</dbReference>
<evidence type="ECO:0000313" key="6">
    <source>
        <dbReference type="Proteomes" id="UP000255082"/>
    </source>
</evidence>
<dbReference type="AlphaFoldDB" id="A0A378X6J0"/>
<name>A0A378X6J0_9NOCA</name>
<feature type="DNA-binding region" description="H-T-H motif" evidence="2">
    <location>
        <begin position="33"/>
        <end position="52"/>
    </location>
</feature>
<evidence type="ECO:0000256" key="3">
    <source>
        <dbReference type="SAM" id="MobiDB-lite"/>
    </source>
</evidence>
<gene>
    <name evidence="5" type="ORF">NCTC13184_07162</name>
</gene>
<reference evidence="5 6" key="1">
    <citation type="submission" date="2018-06" db="EMBL/GenBank/DDBJ databases">
        <authorList>
            <consortium name="Pathogen Informatics"/>
            <person name="Doyle S."/>
        </authorList>
    </citation>
    <scope>NUCLEOTIDE SEQUENCE [LARGE SCALE GENOMIC DNA]</scope>
    <source>
        <strain evidence="5 6">NCTC13184</strain>
    </source>
</reference>
<dbReference type="Gene3D" id="1.10.357.10">
    <property type="entry name" value="Tetracycline Repressor, domain 2"/>
    <property type="match status" value="1"/>
</dbReference>
<dbReference type="PANTHER" id="PTHR30055:SF153">
    <property type="entry name" value="HTH-TYPE TRANSCRIPTIONAL REPRESSOR RV3405C"/>
    <property type="match status" value="1"/>
</dbReference>
<evidence type="ECO:0000313" key="5">
    <source>
        <dbReference type="EMBL" id="SUA48607.1"/>
    </source>
</evidence>
<evidence type="ECO:0000256" key="1">
    <source>
        <dbReference type="ARBA" id="ARBA00023125"/>
    </source>
</evidence>
<feature type="region of interest" description="Disordered" evidence="3">
    <location>
        <begin position="83"/>
        <end position="106"/>
    </location>
</feature>
<dbReference type="InterPro" id="IPR009057">
    <property type="entry name" value="Homeodomain-like_sf"/>
</dbReference>
<proteinExistence type="predicted"/>
<keyword evidence="1 2" id="KW-0238">DNA-binding</keyword>
<dbReference type="Pfam" id="PF00440">
    <property type="entry name" value="TetR_N"/>
    <property type="match status" value="1"/>
</dbReference>